<protein>
    <submittedName>
        <fullName evidence="2">Uncharacterized protein</fullName>
    </submittedName>
</protein>
<evidence type="ECO:0000256" key="1">
    <source>
        <dbReference type="SAM" id="Phobius"/>
    </source>
</evidence>
<name>A0ABX5QBF2_9BACL</name>
<evidence type="ECO:0000313" key="2">
    <source>
        <dbReference type="EMBL" id="QAA23947.1"/>
    </source>
</evidence>
<feature type="transmembrane region" description="Helical" evidence="1">
    <location>
        <begin position="12"/>
        <end position="35"/>
    </location>
</feature>
<gene>
    <name evidence="2" type="ORF">C0674_02555</name>
</gene>
<accession>A0ABX5QBF2</accession>
<keyword evidence="1" id="KW-0812">Transmembrane</keyword>
<reference evidence="2 3" key="1">
    <citation type="submission" date="2018-01" db="EMBL/GenBank/DDBJ databases">
        <title>Complete genome sequencing of Sporolactobacillus terrae DLG3.</title>
        <authorList>
            <person name="Nam Y.-D."/>
            <person name="Kang J."/>
            <person name="Chung W.-H."/>
        </authorList>
    </citation>
    <scope>NUCLEOTIDE SEQUENCE [LARGE SCALE GENOMIC DNA]</scope>
    <source>
        <strain evidence="2 3">DLG3</strain>
    </source>
</reference>
<organism evidence="2 3">
    <name type="scientific">Sporolactobacillus terrae</name>
    <dbReference type="NCBI Taxonomy" id="269673"/>
    <lineage>
        <taxon>Bacteria</taxon>
        <taxon>Bacillati</taxon>
        <taxon>Bacillota</taxon>
        <taxon>Bacilli</taxon>
        <taxon>Bacillales</taxon>
        <taxon>Sporolactobacillaceae</taxon>
        <taxon>Sporolactobacillus</taxon>
    </lineage>
</organism>
<keyword evidence="3" id="KW-1185">Reference proteome</keyword>
<proteinExistence type="predicted"/>
<keyword evidence="1" id="KW-1133">Transmembrane helix</keyword>
<evidence type="ECO:0000313" key="3">
    <source>
        <dbReference type="Proteomes" id="UP000285882"/>
    </source>
</evidence>
<sequence length="86" mass="8950">MVGAAIGSAIPIPIFGAAAGFAIGVTGSMAFDWVYDHKDEIAHQLKKLGEGTARMEKKVVHSVIESDKEIGKAVAGFFGNLGSAFN</sequence>
<dbReference type="EMBL" id="CP025688">
    <property type="protein sequence ID" value="QAA23947.1"/>
    <property type="molecule type" value="Genomic_DNA"/>
</dbReference>
<dbReference type="Proteomes" id="UP000285882">
    <property type="component" value="Chromosome"/>
</dbReference>
<keyword evidence="1" id="KW-0472">Membrane</keyword>